<sequence>MSDLAFKNKVVLITGGAHGIGQATAEAFKKAGATVEIIDIAPGDHFVGDISQKETLEAFADHVLKKHHQVDILVNNALPPMVGLDQASFEDFQKALTVGVTAPFYLSQLFASHFASGASIINVSSSRYAQSQAQTESYSAAKGGITSLTHALAMSFAGKVRVNAVAPGWIETSDSVHSDADNYQHPVGRVGVPDDIAHMILYLASDKAGFITGQTITVDGGMSKKMIYHEDENWSLKLYD</sequence>
<dbReference type="Proteomes" id="UP000238956">
    <property type="component" value="Chromosome"/>
</dbReference>
<dbReference type="PANTHER" id="PTHR43639">
    <property type="entry name" value="OXIDOREDUCTASE, SHORT-CHAIN DEHYDROGENASE/REDUCTASE FAMILY (AFU_ORTHOLOGUE AFUA_5G02870)"/>
    <property type="match status" value="1"/>
</dbReference>
<evidence type="ECO:0000313" key="4">
    <source>
        <dbReference type="Proteomes" id="UP000238956"/>
    </source>
</evidence>
<keyword evidence="4" id="KW-1185">Reference proteome</keyword>
<gene>
    <name evidence="3" type="ORF">C0J00_06095</name>
</gene>
<accession>A0A2L0D552</accession>
<dbReference type="KEGG" id="splr:C0J00_06095"/>
<reference evidence="3 4" key="2">
    <citation type="submission" date="2018-02" db="EMBL/GenBank/DDBJ databases">
        <title>Whole genome sequencing analysis of Streptococcus pluranimalium isolated from cattle infected mastitis in China.</title>
        <authorList>
            <person name="Zhang J.-R."/>
            <person name="Hu G.-Z."/>
        </authorList>
    </citation>
    <scope>NUCLEOTIDE SEQUENCE [LARGE SCALE GENOMIC DNA]</scope>
    <source>
        <strain evidence="3 4">TH11417</strain>
    </source>
</reference>
<proteinExistence type="inferred from homology"/>
<dbReference type="InterPro" id="IPR020904">
    <property type="entry name" value="Sc_DH/Rdtase_CS"/>
</dbReference>
<keyword evidence="2" id="KW-0560">Oxidoreductase</keyword>
<dbReference type="GO" id="GO:0008206">
    <property type="term" value="P:bile acid metabolic process"/>
    <property type="evidence" value="ECO:0007669"/>
    <property type="project" value="UniProtKB-ARBA"/>
</dbReference>
<evidence type="ECO:0000313" key="3">
    <source>
        <dbReference type="EMBL" id="AUW96711.1"/>
    </source>
</evidence>
<evidence type="ECO:0000256" key="2">
    <source>
        <dbReference type="ARBA" id="ARBA00023002"/>
    </source>
</evidence>
<comment type="similarity">
    <text evidence="1">Belongs to the short-chain dehydrogenases/reductases (SDR) family.</text>
</comment>
<name>A0A2L0D552_9STRE</name>
<dbReference type="PROSITE" id="PS00061">
    <property type="entry name" value="ADH_SHORT"/>
    <property type="match status" value="1"/>
</dbReference>
<dbReference type="InterPro" id="IPR002347">
    <property type="entry name" value="SDR_fam"/>
</dbReference>
<reference evidence="3 4" key="1">
    <citation type="submission" date="2017-12" db="EMBL/GenBank/DDBJ databases">
        <authorList>
            <person name="Hurst M.R.H."/>
        </authorList>
    </citation>
    <scope>NUCLEOTIDE SEQUENCE [LARGE SCALE GENOMIC DNA]</scope>
    <source>
        <strain evidence="3 4">TH11417</strain>
    </source>
</reference>
<dbReference type="PANTHER" id="PTHR43639:SF1">
    <property type="entry name" value="SHORT-CHAIN DEHYDROGENASE_REDUCTASE FAMILY PROTEIN"/>
    <property type="match status" value="1"/>
</dbReference>
<dbReference type="RefSeq" id="WP_104968038.1">
    <property type="nucleotide sequence ID" value="NZ_CP025536.1"/>
</dbReference>
<dbReference type="SUPFAM" id="SSF51735">
    <property type="entry name" value="NAD(P)-binding Rossmann-fold domains"/>
    <property type="match status" value="1"/>
</dbReference>
<dbReference type="Pfam" id="PF13561">
    <property type="entry name" value="adh_short_C2"/>
    <property type="match status" value="1"/>
</dbReference>
<organism evidence="3 4">
    <name type="scientific">Streptococcus pluranimalium</name>
    <dbReference type="NCBI Taxonomy" id="82348"/>
    <lineage>
        <taxon>Bacteria</taxon>
        <taxon>Bacillati</taxon>
        <taxon>Bacillota</taxon>
        <taxon>Bacilli</taxon>
        <taxon>Lactobacillales</taxon>
        <taxon>Streptococcaceae</taxon>
        <taxon>Streptococcus</taxon>
    </lineage>
</organism>
<protein>
    <submittedName>
        <fullName evidence="3">Short-chain dehydrogenase</fullName>
    </submittedName>
</protein>
<dbReference type="EMBL" id="CP025536">
    <property type="protein sequence ID" value="AUW96711.1"/>
    <property type="molecule type" value="Genomic_DNA"/>
</dbReference>
<dbReference type="InterPro" id="IPR036291">
    <property type="entry name" value="NAD(P)-bd_dom_sf"/>
</dbReference>
<evidence type="ECO:0000256" key="1">
    <source>
        <dbReference type="ARBA" id="ARBA00006484"/>
    </source>
</evidence>
<dbReference type="Gene3D" id="3.40.50.720">
    <property type="entry name" value="NAD(P)-binding Rossmann-like Domain"/>
    <property type="match status" value="1"/>
</dbReference>
<dbReference type="GeneID" id="98393481"/>
<dbReference type="GO" id="GO:0016491">
    <property type="term" value="F:oxidoreductase activity"/>
    <property type="evidence" value="ECO:0007669"/>
    <property type="project" value="UniProtKB-KW"/>
</dbReference>
<dbReference type="AlphaFoldDB" id="A0A2L0D552"/>
<dbReference type="PRINTS" id="PR00081">
    <property type="entry name" value="GDHRDH"/>
</dbReference>
<dbReference type="PRINTS" id="PR00080">
    <property type="entry name" value="SDRFAMILY"/>
</dbReference>
<dbReference type="OrthoDB" id="9803333at2"/>
<dbReference type="FunFam" id="3.40.50.720:FF:000084">
    <property type="entry name" value="Short-chain dehydrogenase reductase"/>
    <property type="match status" value="1"/>
</dbReference>